<evidence type="ECO:0000256" key="15">
    <source>
        <dbReference type="SAM" id="Phobius"/>
    </source>
</evidence>
<keyword evidence="8" id="KW-0406">Ion transport</keyword>
<dbReference type="PANTHER" id="PTHR47143">
    <property type="entry name" value="TRANSIENT RECEPTOR POTENTIAL CATION CHANNEL PROTEIN PAINLESS"/>
    <property type="match status" value="1"/>
</dbReference>
<feature type="transmembrane region" description="Helical" evidence="15">
    <location>
        <begin position="717"/>
        <end position="737"/>
    </location>
</feature>
<keyword evidence="10" id="KW-0325">Glycoprotein</keyword>
<keyword evidence="3" id="KW-0716">Sensory transduction</keyword>
<evidence type="ECO:0000256" key="12">
    <source>
        <dbReference type="ARBA" id="ARBA00036634"/>
    </source>
</evidence>
<organism evidence="17 18">
    <name type="scientific">Scophthalmus maximus</name>
    <name type="common">Turbot</name>
    <name type="synonym">Psetta maxima</name>
    <dbReference type="NCBI Taxonomy" id="52904"/>
    <lineage>
        <taxon>Eukaryota</taxon>
        <taxon>Metazoa</taxon>
        <taxon>Chordata</taxon>
        <taxon>Craniata</taxon>
        <taxon>Vertebrata</taxon>
        <taxon>Euteleostomi</taxon>
        <taxon>Actinopterygii</taxon>
        <taxon>Neopterygii</taxon>
        <taxon>Teleostei</taxon>
        <taxon>Neoteleostei</taxon>
        <taxon>Acanthomorphata</taxon>
        <taxon>Carangaria</taxon>
        <taxon>Pleuronectiformes</taxon>
        <taxon>Pleuronectoidei</taxon>
        <taxon>Scophthalmidae</taxon>
        <taxon>Scophthalmus</taxon>
    </lineage>
</organism>
<name>A0A8D3DJD0_SCOMX</name>
<sequence length="997" mass="110472">PLLSPVVFNITTQLAEQGDLALLENLVRKSPKVLSEKDECGASPLHHAAAGGHVTVIQFITAVTDTQGNVPLHWAVESNKAESCSALMDLGANPNILNMALLSPLHLAVNRGHNNLVELLLSYSATECNLEGDLGNSPAILACSINNCDALSLLLKHGARLCKQNKLGYFPIHAAAFAGAKRAMEVILKTGEELGHSAVAHINYLDKTKSSPLHLAVRGGNIEAIRLCIVTGAKVDQQQNDRSTPLHLACTQGATEVVKLMLSSFDQVEDIINLTDGACQTPLHRATIFDHTELAEYLISLGADLNSIDCKGNSPLLLATNCGAWRTVSLLLSKGANVNVKDRRGCNFLHLAILQPKGLKNLPEEVLVKALLSCEDHDGCTPLHYACRLGVHDSVKNMLGLSGQVGLACKSKDKKSALHFAAQYGRLNTCHRLLETITDSRLLNEGDERGLTPLHLASRGGHAKVVQLLLRKGALFHSDYKGWSCLHHAASEGYTQTMDILLSANPKLLDKTDEDGNTALHIAAKEGHVAAVRVMLARGAELLLNNNDTSFLHEALQSGRKEVANAVIDSDRCVVNMHIEYNFRWLQAPLAAKKSVEKTMRYKPLAALNAMVEYNRLELLNHPVCKKYLAMKWCVFNGESLPESDRLYSNMFQSLFLSLCMVMVLVMNIYCVVKELVQISQQGWNYLKDSSNHSDWFSAIFSLLFIIPIMLNVDGSLHWQAGAIAVLNSWVGFLLYLQRFEGVGIYVVMFGEILKTLVRIVMLFVFLLLAFALGFHALMLNQREFESVPLSVIQTFVMMVGELNYQNNFLDAYMNNKLAFGPLTYFIFVQFVMLMPILLVNLMIGLAVGDIAEVQRNAVLKRIAMQVCMEPDKLPYWFMKRVDKPSITIYPNRKCSKVCSTLTQSRYRAKSQKCPLIENELRKQKSRMKEMSSILEKQHTLLKLVIQKMEITSEADEHDGPEDTKGRTWPSLSQAKSRGRGASRWVPLMKAIESGSK</sequence>
<feature type="transmembrane region" description="Helical" evidence="15">
    <location>
        <begin position="757"/>
        <end position="779"/>
    </location>
</feature>
<feature type="transmembrane region" description="Helical" evidence="15">
    <location>
        <begin position="694"/>
        <end position="711"/>
    </location>
</feature>
<evidence type="ECO:0000259" key="16">
    <source>
        <dbReference type="Pfam" id="PF00520"/>
    </source>
</evidence>
<evidence type="ECO:0000256" key="6">
    <source>
        <dbReference type="ARBA" id="ARBA00022989"/>
    </source>
</evidence>
<keyword evidence="11" id="KW-0407">Ion channel</keyword>
<feature type="repeat" description="ANK" evidence="13">
    <location>
        <begin position="278"/>
        <end position="310"/>
    </location>
</feature>
<keyword evidence="6 15" id="KW-1133">Transmembrane helix</keyword>
<evidence type="ECO:0000256" key="4">
    <source>
        <dbReference type="ARBA" id="ARBA00022692"/>
    </source>
</evidence>
<proteinExistence type="predicted"/>
<dbReference type="GO" id="GO:0005216">
    <property type="term" value="F:monoatomic ion channel activity"/>
    <property type="evidence" value="ECO:0007669"/>
    <property type="project" value="InterPro"/>
</dbReference>
<dbReference type="Gene3D" id="1.25.40.20">
    <property type="entry name" value="Ankyrin repeat-containing domain"/>
    <property type="match status" value="6"/>
</dbReference>
<dbReference type="InterPro" id="IPR002110">
    <property type="entry name" value="Ankyrin_rpt"/>
</dbReference>
<dbReference type="Proteomes" id="UP000694558">
    <property type="component" value="Chromosome 21"/>
</dbReference>
<feature type="repeat" description="ANK" evidence="13">
    <location>
        <begin position="515"/>
        <end position="547"/>
    </location>
</feature>
<dbReference type="SMART" id="SM00248">
    <property type="entry name" value="ANK"/>
    <property type="match status" value="15"/>
</dbReference>
<feature type="region of interest" description="Disordered" evidence="14">
    <location>
        <begin position="953"/>
        <end position="986"/>
    </location>
</feature>
<evidence type="ECO:0000256" key="3">
    <source>
        <dbReference type="ARBA" id="ARBA00022606"/>
    </source>
</evidence>
<keyword evidence="5" id="KW-0677">Repeat</keyword>
<feature type="domain" description="Ion transport" evidence="16">
    <location>
        <begin position="658"/>
        <end position="857"/>
    </location>
</feature>
<feature type="transmembrane region" description="Helical" evidence="15">
    <location>
        <begin position="823"/>
        <end position="848"/>
    </location>
</feature>
<dbReference type="PROSITE" id="PS50088">
    <property type="entry name" value="ANK_REPEAT"/>
    <property type="match status" value="8"/>
</dbReference>
<dbReference type="PRINTS" id="PR01415">
    <property type="entry name" value="ANKYRIN"/>
</dbReference>
<evidence type="ECO:0000256" key="9">
    <source>
        <dbReference type="ARBA" id="ARBA00023136"/>
    </source>
</evidence>
<evidence type="ECO:0000256" key="7">
    <source>
        <dbReference type="ARBA" id="ARBA00023043"/>
    </source>
</evidence>
<reference evidence="17" key="2">
    <citation type="submission" date="2025-08" db="UniProtKB">
        <authorList>
            <consortium name="Ensembl"/>
        </authorList>
    </citation>
    <scope>IDENTIFICATION</scope>
</reference>
<feature type="repeat" description="ANK" evidence="13">
    <location>
        <begin position="449"/>
        <end position="474"/>
    </location>
</feature>
<evidence type="ECO:0000256" key="2">
    <source>
        <dbReference type="ARBA" id="ARBA00022448"/>
    </source>
</evidence>
<dbReference type="GO" id="GO:1902495">
    <property type="term" value="C:transmembrane transporter complex"/>
    <property type="evidence" value="ECO:0007669"/>
    <property type="project" value="TreeGrafter"/>
</dbReference>
<comment type="catalytic activity">
    <reaction evidence="12">
        <text>Ca(2+)(in) = Ca(2+)(out)</text>
        <dbReference type="Rhea" id="RHEA:29671"/>
        <dbReference type="ChEBI" id="CHEBI:29108"/>
    </reaction>
</comment>
<feature type="repeat" description="ANK" evidence="13">
    <location>
        <begin position="311"/>
        <end position="343"/>
    </location>
</feature>
<dbReference type="PANTHER" id="PTHR47143:SF1">
    <property type="entry name" value="ION_TRANS DOMAIN-CONTAINING PROTEIN"/>
    <property type="match status" value="1"/>
</dbReference>
<evidence type="ECO:0000256" key="1">
    <source>
        <dbReference type="ARBA" id="ARBA00004141"/>
    </source>
</evidence>
<protein>
    <submittedName>
        <fullName evidence="17">Transient receptor potential cation channel, subfamily A, member 1b</fullName>
    </submittedName>
</protein>
<keyword evidence="2" id="KW-0813">Transport</keyword>
<accession>A0A8D3DJD0</accession>
<reference evidence="17" key="1">
    <citation type="submission" date="2023-05" db="EMBL/GenBank/DDBJ databases">
        <title>High-quality long-read genome of Scophthalmus maximus.</title>
        <authorList>
            <person name="Lien S."/>
            <person name="Martinez P."/>
        </authorList>
    </citation>
    <scope>NUCLEOTIDE SEQUENCE [LARGE SCALE GENOMIC DNA]</scope>
</reference>
<evidence type="ECO:0000313" key="17">
    <source>
        <dbReference type="Ensembl" id="ENSSMAP00000059639.1"/>
    </source>
</evidence>
<dbReference type="Pfam" id="PF00520">
    <property type="entry name" value="Ion_trans"/>
    <property type="match status" value="1"/>
</dbReference>
<feature type="transmembrane region" description="Helical" evidence="15">
    <location>
        <begin position="651"/>
        <end position="673"/>
    </location>
</feature>
<comment type="subcellular location">
    <subcellularLocation>
        <location evidence="1">Membrane</location>
        <topology evidence="1">Multi-pass membrane protein</topology>
    </subcellularLocation>
</comment>
<evidence type="ECO:0000256" key="14">
    <source>
        <dbReference type="SAM" id="MobiDB-lite"/>
    </source>
</evidence>
<dbReference type="Ensembl" id="ENSSMAT00000047305.1">
    <property type="protein sequence ID" value="ENSSMAP00000059639.1"/>
    <property type="gene ID" value="ENSSMAG00000016269.2"/>
</dbReference>
<feature type="repeat" description="ANK" evidence="13">
    <location>
        <begin position="208"/>
        <end position="240"/>
    </location>
</feature>
<gene>
    <name evidence="17" type="primary">TRPA1</name>
</gene>
<dbReference type="Pfam" id="PF12796">
    <property type="entry name" value="Ank_2"/>
    <property type="match status" value="5"/>
</dbReference>
<evidence type="ECO:0000256" key="8">
    <source>
        <dbReference type="ARBA" id="ARBA00023065"/>
    </source>
</evidence>
<keyword evidence="7 13" id="KW-0040">ANK repeat</keyword>
<dbReference type="SUPFAM" id="SSF48403">
    <property type="entry name" value="Ankyrin repeat"/>
    <property type="match status" value="2"/>
</dbReference>
<keyword evidence="4 15" id="KW-0812">Transmembrane</keyword>
<dbReference type="Pfam" id="PF00023">
    <property type="entry name" value="Ank"/>
    <property type="match status" value="2"/>
</dbReference>
<dbReference type="InterPro" id="IPR005821">
    <property type="entry name" value="Ion_trans_dom"/>
</dbReference>
<evidence type="ECO:0000313" key="18">
    <source>
        <dbReference type="Proteomes" id="UP000694558"/>
    </source>
</evidence>
<dbReference type="InterPro" id="IPR052076">
    <property type="entry name" value="TRP_cation_channel"/>
</dbReference>
<feature type="repeat" description="ANK" evidence="13">
    <location>
        <begin position="100"/>
        <end position="125"/>
    </location>
</feature>
<feature type="repeat" description="ANK" evidence="13">
    <location>
        <begin position="241"/>
        <end position="263"/>
    </location>
</feature>
<dbReference type="AlphaFoldDB" id="A0A8D3DJD0"/>
<evidence type="ECO:0000256" key="5">
    <source>
        <dbReference type="ARBA" id="ARBA00022737"/>
    </source>
</evidence>
<evidence type="ECO:0000256" key="13">
    <source>
        <dbReference type="PROSITE-ProRule" id="PRU00023"/>
    </source>
</evidence>
<dbReference type="InterPro" id="IPR036770">
    <property type="entry name" value="Ankyrin_rpt-contain_sf"/>
</dbReference>
<dbReference type="PROSITE" id="PS50297">
    <property type="entry name" value="ANK_REP_REGION"/>
    <property type="match status" value="8"/>
</dbReference>
<dbReference type="GeneTree" id="ENSGT00940000156118"/>
<feature type="repeat" description="ANK" evidence="13">
    <location>
        <begin position="67"/>
        <end position="99"/>
    </location>
</feature>
<evidence type="ECO:0000256" key="10">
    <source>
        <dbReference type="ARBA" id="ARBA00023180"/>
    </source>
</evidence>
<keyword evidence="9 15" id="KW-0472">Membrane</keyword>
<evidence type="ECO:0000256" key="11">
    <source>
        <dbReference type="ARBA" id="ARBA00023303"/>
    </source>
</evidence>